<dbReference type="Proteomes" id="UP001642484">
    <property type="component" value="Unassembled WGS sequence"/>
</dbReference>
<dbReference type="EMBL" id="CAXAMN010025995">
    <property type="protein sequence ID" value="CAK9099735.1"/>
    <property type="molecule type" value="Genomic_DNA"/>
</dbReference>
<sequence length="568" mass="60989">MSSLSGVTEDPGALIRRVATNLGFAARDAENFSFSLQKYSTCESLARITDDEAFELSLPLVLVRAVRHEVRGMRFEKPVMRCVVQPPLHEVPDAEVCSDTSSRPTEICHCPPGSEAAHAIQGSSTPQSQVTISPRSLCEDHIQVTQGQVSEKCERPERRYSGKAEVRSAQAGNQGPPLQVRAASLEVPPASCGKVACRGSRLPSTGSTTFPSNTSTTTTTSSSSSAVTGGTHARRIVTAITRVTPRPRVGREEAKKPAQSSPRSIITVRTSQGNNPVRPQGGSLYVPPPRRTSDGHNPEAWPGRTTSPRRSEKPDPDSGTPASALVPARNLRQEMPWPKPSGPASAACPVGRIRRTGRLESPDRRAPCSGRRLGASREDTRVVSPPTQTPPKKTCEEEPVAPQKSPAMMARQGSSVALGMAGALNMSPSNHALFLENSPGDRHNSWQPTPQNSCSGYQLVYRPDVPLSARLPHAARASSMELPPGQNHGRTFDRPQSRGVDLFGNPDHFRGQRSNSSKNSSGGVVPPGVIVRPKALPTGFAPGLLWNIQVSRPVRPMYPGAKSWQPRA</sequence>
<accession>A0ABP0RGL1</accession>
<feature type="region of interest" description="Disordered" evidence="1">
    <location>
        <begin position="152"/>
        <end position="175"/>
    </location>
</feature>
<feature type="compositionally biased region" description="Basic and acidic residues" evidence="1">
    <location>
        <begin position="357"/>
        <end position="366"/>
    </location>
</feature>
<feature type="region of interest" description="Disordered" evidence="1">
    <location>
        <begin position="198"/>
        <end position="407"/>
    </location>
</feature>
<protein>
    <submittedName>
        <fullName evidence="2">Uncharacterized protein</fullName>
    </submittedName>
</protein>
<evidence type="ECO:0000313" key="3">
    <source>
        <dbReference type="Proteomes" id="UP001642484"/>
    </source>
</evidence>
<evidence type="ECO:0000313" key="2">
    <source>
        <dbReference type="EMBL" id="CAK9099735.1"/>
    </source>
</evidence>
<feature type="region of interest" description="Disordered" evidence="1">
    <location>
        <begin position="478"/>
        <end position="526"/>
    </location>
</feature>
<feature type="compositionally biased region" description="Basic and acidic residues" evidence="1">
    <location>
        <begin position="152"/>
        <end position="166"/>
    </location>
</feature>
<feature type="compositionally biased region" description="Polar residues" evidence="1">
    <location>
        <begin position="258"/>
        <end position="277"/>
    </location>
</feature>
<evidence type="ECO:0000256" key="1">
    <source>
        <dbReference type="SAM" id="MobiDB-lite"/>
    </source>
</evidence>
<gene>
    <name evidence="2" type="ORF">CCMP2556_LOCUS47170</name>
</gene>
<name>A0ABP0RGL1_9DINO</name>
<organism evidence="2 3">
    <name type="scientific">Durusdinium trenchii</name>
    <dbReference type="NCBI Taxonomy" id="1381693"/>
    <lineage>
        <taxon>Eukaryota</taxon>
        <taxon>Sar</taxon>
        <taxon>Alveolata</taxon>
        <taxon>Dinophyceae</taxon>
        <taxon>Suessiales</taxon>
        <taxon>Symbiodiniaceae</taxon>
        <taxon>Durusdinium</taxon>
    </lineage>
</organism>
<feature type="compositionally biased region" description="Low complexity" evidence="1">
    <location>
        <begin position="514"/>
        <end position="526"/>
    </location>
</feature>
<feature type="compositionally biased region" description="Low complexity" evidence="1">
    <location>
        <begin position="204"/>
        <end position="231"/>
    </location>
</feature>
<proteinExistence type="predicted"/>
<comment type="caution">
    <text evidence="2">The sequence shown here is derived from an EMBL/GenBank/DDBJ whole genome shotgun (WGS) entry which is preliminary data.</text>
</comment>
<reference evidence="2 3" key="1">
    <citation type="submission" date="2024-02" db="EMBL/GenBank/DDBJ databases">
        <authorList>
            <person name="Chen Y."/>
            <person name="Shah S."/>
            <person name="Dougan E. K."/>
            <person name="Thang M."/>
            <person name="Chan C."/>
        </authorList>
    </citation>
    <scope>NUCLEOTIDE SEQUENCE [LARGE SCALE GENOMIC DNA]</scope>
</reference>
<keyword evidence="3" id="KW-1185">Reference proteome</keyword>